<dbReference type="Pfam" id="PF00060">
    <property type="entry name" value="Lig_chan"/>
    <property type="match status" value="1"/>
</dbReference>
<evidence type="ECO:0000256" key="6">
    <source>
        <dbReference type="ARBA" id="ARBA00022989"/>
    </source>
</evidence>
<keyword evidence="9 13" id="KW-0675">Receptor</keyword>
<dbReference type="CDD" id="cd19990">
    <property type="entry name" value="PBP1_GABAb_receptor_plant"/>
    <property type="match status" value="1"/>
</dbReference>
<feature type="domain" description="Ionotropic glutamate receptor C-terminal" evidence="18">
    <location>
        <begin position="465"/>
        <end position="768"/>
    </location>
</feature>
<keyword evidence="4 16" id="KW-0812">Transmembrane</keyword>
<keyword evidence="12 13" id="KW-0407">Ion channel</keyword>
<accession>A0A3L6EWN7</accession>
<dbReference type="SMART" id="SM00079">
    <property type="entry name" value="PBPe"/>
    <property type="match status" value="1"/>
</dbReference>
<dbReference type="PRINTS" id="PR01176">
    <property type="entry name" value="GABABRECEPTR"/>
</dbReference>
<evidence type="ECO:0000256" key="12">
    <source>
        <dbReference type="ARBA" id="ARBA00023303"/>
    </source>
</evidence>
<sequence length="887" mass="97227">MGAAQLVILFLALATAVGAPPSEVAVGALFTYDSTIGRAAKLAIELAVDDVNSDGKVLPRTQLNLVPQDTNCSGFLGTIEETLVSALQLMEKNVVALIGPQSSGIGHVISHVVNELHVPLLSFAATDPTLSASEYPYFIRTTISDYFQMNAIASIVDYYQWKRVTAIFVDDDYGRGGVEALGDALALKRAKISYKAAIPPNSNTDVINDVLFKANMMESRVMIVHVNPDTGMRIFSVAKNLQMMASGYVWIVTDWLAAVLDSSANRGLKDMSHIQGLIVLRQHIPESEAKDKFISKWNNVAHNRNITSGLNSYGFYAYDSVWAVARAVDKFLSNGQQINFSTDPRLEDSNGSTLHLSSLKIFDGGEQMLHQLLLTNFTGVTGPVQFDSEHNLVRPAYDILNVVGSGSRLIGYWSNYSGLSVAAPETLYQMPRNTSTSAQQLHDMVWPGDSTTKPKGWVFPNTGLPLRVGVPIKASFKELVSGRGDNMSGYCIEIFNAAIKLLPYPVPCQFITIGDGTKNPSYIDIIRMVAANSLDAAVGDFAIVRNGTQLAEYTQPYIESGLVIVAPVKHVTSSAWAFLEPFTLEMWFSFSTMFFSHRENTVSTLGRFVLIIWLFVVLIITSSYTASLTSILTVQQLSTGITGIDSLVSSSLPIGYQAGKFTKRYLTENFNVPLSRLVPLNSIQEYADALNRGPKNGGVAAIVDEKPYIDIFLSNYCSFRIVGEEFTKEGWGFAFQRDSPLAADLSTAILQLSESGQLQRIHDEWFSRSSCSADDSEVGATRLDLGSFWGLFLVCALICLFALLVFFIRVCRQYNQYSSSEAAGEPSAAAADPVLRQRRPSRLGSFKDLIQFVDKKEEEIKKTMKRRSGEKDSQAAGFSYAQSVASA</sequence>
<dbReference type="SUPFAM" id="SSF53850">
    <property type="entry name" value="Periplasmic binding protein-like II"/>
    <property type="match status" value="1"/>
</dbReference>
<evidence type="ECO:0000256" key="4">
    <source>
        <dbReference type="ARBA" id="ARBA00022692"/>
    </source>
</evidence>
<dbReference type="AlphaFoldDB" id="A0A3L6EWN7"/>
<dbReference type="PIRSF" id="PIRSF037090">
    <property type="entry name" value="Iontro_Glu-like_rcpt_pln"/>
    <property type="match status" value="1"/>
</dbReference>
<protein>
    <recommendedName>
        <fullName evidence="13">Glutamate receptor</fullName>
    </recommendedName>
</protein>
<evidence type="ECO:0000256" key="9">
    <source>
        <dbReference type="ARBA" id="ARBA00023170"/>
    </source>
</evidence>
<dbReference type="EMBL" id="NCVQ01000006">
    <property type="protein sequence ID" value="PWZ24441.1"/>
    <property type="molecule type" value="Genomic_DNA"/>
</dbReference>
<evidence type="ECO:0000313" key="19">
    <source>
        <dbReference type="EMBL" id="PWZ24441.1"/>
    </source>
</evidence>
<keyword evidence="3 13" id="KW-0813">Transport</keyword>
<dbReference type="InterPro" id="IPR001828">
    <property type="entry name" value="ANF_lig-bd_rcpt"/>
</dbReference>
<feature type="region of interest" description="Disordered" evidence="15">
    <location>
        <begin position="861"/>
        <end position="887"/>
    </location>
</feature>
<comment type="function">
    <text evidence="13">Glutamate-gated receptor that probably acts as non-selective cation channel.</text>
</comment>
<keyword evidence="10" id="KW-0325">Glycoprotein</keyword>
<dbReference type="CDD" id="cd13686">
    <property type="entry name" value="GluR_Plant"/>
    <property type="match status" value="1"/>
</dbReference>
<dbReference type="Gene3D" id="1.10.287.70">
    <property type="match status" value="1"/>
</dbReference>
<dbReference type="GO" id="GO:0016020">
    <property type="term" value="C:membrane"/>
    <property type="evidence" value="ECO:0007669"/>
    <property type="project" value="UniProtKB-SubCell"/>
</dbReference>
<dbReference type="Gene3D" id="3.40.50.2300">
    <property type="match status" value="2"/>
</dbReference>
<evidence type="ECO:0000256" key="15">
    <source>
        <dbReference type="SAM" id="MobiDB-lite"/>
    </source>
</evidence>
<evidence type="ECO:0000256" key="1">
    <source>
        <dbReference type="ARBA" id="ARBA00004141"/>
    </source>
</evidence>
<evidence type="ECO:0000259" key="18">
    <source>
        <dbReference type="SMART" id="SM00079"/>
    </source>
</evidence>
<evidence type="ECO:0000256" key="10">
    <source>
        <dbReference type="ARBA" id="ARBA00023180"/>
    </source>
</evidence>
<gene>
    <name evidence="19" type="primary">GLR3.4_5</name>
    <name evidence="19" type="ORF">Zm00014a_012506</name>
</gene>
<keyword evidence="6 16" id="KW-1133">Transmembrane helix</keyword>
<dbReference type="Pfam" id="PF01094">
    <property type="entry name" value="ANF_receptor"/>
    <property type="match status" value="1"/>
</dbReference>
<evidence type="ECO:0000256" key="3">
    <source>
        <dbReference type="ARBA" id="ARBA00022448"/>
    </source>
</evidence>
<evidence type="ECO:0000256" key="14">
    <source>
        <dbReference type="PIRSR" id="PIRSR037090-50"/>
    </source>
</evidence>
<dbReference type="PANTHER" id="PTHR18966">
    <property type="entry name" value="IONOTROPIC GLUTAMATE RECEPTOR"/>
    <property type="match status" value="1"/>
</dbReference>
<evidence type="ECO:0000256" key="17">
    <source>
        <dbReference type="SAM" id="SignalP"/>
    </source>
</evidence>
<dbReference type="Proteomes" id="UP000251960">
    <property type="component" value="Chromosome 5"/>
</dbReference>
<dbReference type="InterPro" id="IPR015683">
    <property type="entry name" value="Ionotropic_Glu_rcpt"/>
</dbReference>
<organism evidence="19">
    <name type="scientific">Zea mays</name>
    <name type="common">Maize</name>
    <dbReference type="NCBI Taxonomy" id="4577"/>
    <lineage>
        <taxon>Eukaryota</taxon>
        <taxon>Viridiplantae</taxon>
        <taxon>Streptophyta</taxon>
        <taxon>Embryophyta</taxon>
        <taxon>Tracheophyta</taxon>
        <taxon>Spermatophyta</taxon>
        <taxon>Magnoliopsida</taxon>
        <taxon>Liliopsida</taxon>
        <taxon>Poales</taxon>
        <taxon>Poaceae</taxon>
        <taxon>PACMAD clade</taxon>
        <taxon>Panicoideae</taxon>
        <taxon>Andropogonodae</taxon>
        <taxon>Andropogoneae</taxon>
        <taxon>Tripsacinae</taxon>
        <taxon>Zea</taxon>
    </lineage>
</organism>
<keyword evidence="14" id="KW-1015">Disulfide bond</keyword>
<dbReference type="SUPFAM" id="SSF53822">
    <property type="entry name" value="Periplasmic binding protein-like I"/>
    <property type="match status" value="1"/>
</dbReference>
<evidence type="ECO:0000256" key="7">
    <source>
        <dbReference type="ARBA" id="ARBA00023065"/>
    </source>
</evidence>
<dbReference type="InterPro" id="IPR044440">
    <property type="entry name" value="GABAb_receptor_plant_PBP1"/>
</dbReference>
<comment type="similarity">
    <text evidence="2 13">Belongs to the glutamate-gated ion channel (TC 1.A.10.1) family.</text>
</comment>
<dbReference type="FunFam" id="3.40.50.2300:FF:000081">
    <property type="entry name" value="Glutamate receptor"/>
    <property type="match status" value="1"/>
</dbReference>
<feature type="transmembrane region" description="Helical" evidence="16">
    <location>
        <begin position="788"/>
        <end position="808"/>
    </location>
</feature>
<evidence type="ECO:0000256" key="5">
    <source>
        <dbReference type="ARBA" id="ARBA00022729"/>
    </source>
</evidence>
<comment type="caution">
    <text evidence="19">The sequence shown here is derived from an EMBL/GenBank/DDBJ whole genome shotgun (WGS) entry which is preliminary data.</text>
</comment>
<keyword evidence="8 13" id="KW-0472">Membrane</keyword>
<dbReference type="InterPro" id="IPR028082">
    <property type="entry name" value="Peripla_BP_I"/>
</dbReference>
<name>A0A3L6EWN7_MAIZE</name>
<dbReference type="InterPro" id="IPR017103">
    <property type="entry name" value="Iontropic_Glu_rcpt_pln"/>
</dbReference>
<evidence type="ECO:0000256" key="8">
    <source>
        <dbReference type="ARBA" id="ARBA00023136"/>
    </source>
</evidence>
<dbReference type="InterPro" id="IPR001320">
    <property type="entry name" value="Iontro_rcpt_C"/>
</dbReference>
<keyword evidence="7 13" id="KW-0406">Ion transport</keyword>
<reference evidence="19" key="1">
    <citation type="journal article" date="2018" name="Nat. Genet.">
        <title>Extensive intraspecific gene order and gene structural variations between Mo17 and other maize genomes.</title>
        <authorList>
            <person name="Sun S."/>
            <person name="Zhou Y."/>
            <person name="Chen J."/>
            <person name="Shi J."/>
            <person name="Zhao H."/>
            <person name="Zhao H."/>
            <person name="Song W."/>
            <person name="Zhang M."/>
            <person name="Cui Y."/>
            <person name="Dong X."/>
            <person name="Liu H."/>
            <person name="Ma X."/>
            <person name="Jiao Y."/>
            <person name="Wang B."/>
            <person name="Wei X."/>
            <person name="Stein J.C."/>
            <person name="Glaubitz J.C."/>
            <person name="Lu F."/>
            <person name="Yu G."/>
            <person name="Liang C."/>
            <person name="Fengler K."/>
            <person name="Li B."/>
            <person name="Rafalski A."/>
            <person name="Schnable P.S."/>
            <person name="Ware D.H."/>
            <person name="Buckler E.S."/>
            <person name="Lai J."/>
        </authorList>
    </citation>
    <scope>NUCLEOTIDE SEQUENCE [LARGE SCALE GENOMIC DNA]</scope>
    <source>
        <tissue evidence="19">Seedling</tissue>
    </source>
</reference>
<dbReference type="FunFam" id="3.40.190.10:FF:000054">
    <property type="entry name" value="Glutamate receptor"/>
    <property type="match status" value="1"/>
</dbReference>
<dbReference type="Gene3D" id="3.40.190.10">
    <property type="entry name" value="Periplasmic binding protein-like II"/>
    <property type="match status" value="2"/>
</dbReference>
<dbReference type="FunFam" id="3.40.190.10:FF:000175">
    <property type="entry name" value="Glutamate receptor"/>
    <property type="match status" value="1"/>
</dbReference>
<evidence type="ECO:0000256" key="2">
    <source>
        <dbReference type="ARBA" id="ARBA00008685"/>
    </source>
</evidence>
<evidence type="ECO:0000256" key="16">
    <source>
        <dbReference type="SAM" id="Phobius"/>
    </source>
</evidence>
<comment type="subcellular location">
    <subcellularLocation>
        <location evidence="1">Membrane</location>
        <topology evidence="1">Multi-pass membrane protein</topology>
    </subcellularLocation>
</comment>
<feature type="disulfide bond" evidence="14">
    <location>
        <begin position="717"/>
        <end position="771"/>
    </location>
</feature>
<feature type="compositionally biased region" description="Basic and acidic residues" evidence="15">
    <location>
        <begin position="861"/>
        <end position="873"/>
    </location>
</feature>
<dbReference type="GO" id="GO:0015276">
    <property type="term" value="F:ligand-gated monoatomic ion channel activity"/>
    <property type="evidence" value="ECO:0007669"/>
    <property type="project" value="InterPro"/>
</dbReference>
<feature type="chain" id="PRO_5018103115" description="Glutamate receptor" evidence="17">
    <location>
        <begin position="19"/>
        <end position="887"/>
    </location>
</feature>
<dbReference type="ExpressionAtlas" id="A0A3L6EWN7">
    <property type="expression patterns" value="baseline and differential"/>
</dbReference>
<proteinExistence type="inferred from homology"/>
<keyword evidence="5 17" id="KW-0732">Signal</keyword>
<feature type="signal peptide" evidence="17">
    <location>
        <begin position="1"/>
        <end position="18"/>
    </location>
</feature>
<keyword evidence="11 13" id="KW-1071">Ligand-gated ion channel</keyword>
<evidence type="ECO:0000256" key="13">
    <source>
        <dbReference type="PIRNR" id="PIRNR037090"/>
    </source>
</evidence>
<evidence type="ECO:0000256" key="11">
    <source>
        <dbReference type="ARBA" id="ARBA00023286"/>
    </source>
</evidence>